<evidence type="ECO:0000259" key="2">
    <source>
        <dbReference type="Pfam" id="PF07584"/>
    </source>
</evidence>
<dbReference type="InterPro" id="IPR011933">
    <property type="entry name" value="Double_TM_dom"/>
</dbReference>
<dbReference type="AlphaFoldDB" id="A0A9X1P850"/>
<organism evidence="3 4">
    <name type="scientific">Dyadobacter fanqingshengii</name>
    <dbReference type="NCBI Taxonomy" id="2906443"/>
    <lineage>
        <taxon>Bacteria</taxon>
        <taxon>Pseudomonadati</taxon>
        <taxon>Bacteroidota</taxon>
        <taxon>Cytophagia</taxon>
        <taxon>Cytophagales</taxon>
        <taxon>Spirosomataceae</taxon>
        <taxon>Dyadobacter</taxon>
    </lineage>
</organism>
<dbReference type="PANTHER" id="PTHR37464:SF1">
    <property type="entry name" value="BLL2463 PROTEIN"/>
    <property type="match status" value="1"/>
</dbReference>
<dbReference type="RefSeq" id="WP_234612580.1">
    <property type="nucleotide sequence ID" value="NZ_CP098806.1"/>
</dbReference>
<comment type="caution">
    <text evidence="3">The sequence shown here is derived from an EMBL/GenBank/DDBJ whole genome shotgun (WGS) entry which is preliminary data.</text>
</comment>
<keyword evidence="1" id="KW-0812">Transmembrane</keyword>
<sequence>MEFLNPHMLWGMCAVALPVIIHFWYQKKGKQLAWAASQWLLDKTSLQHRGIRLDEIPLLLIRCVLIILLAILLSQPVVKWLGKDIKKEEIHLVQADPKVASNFRFELESALKREEKVIWIGADLKPLADIGSIPKNNDGLFLLQQSINDIANDNTNLNLYLTNNQQITRLPKIFIPGTYKLKAIRDSARKLENPLIGLAEKIGKDNIIVLIDYRNPDEAETVQAGLEALKEVFGIPFNIDLKTASRTQYDWIFTDKPIAKRNAQTVYVVREGNIGDSVFENVIQVSDSLRLATSDVVQNGQLPELLGEMMIDHYHLENHLNPLSQKQLEAAFEIVRTEGVQSSNNLQKWLMLLFVLTLILERWISLNKNMARVHA</sequence>
<evidence type="ECO:0000256" key="1">
    <source>
        <dbReference type="SAM" id="Phobius"/>
    </source>
</evidence>
<keyword evidence="1" id="KW-0472">Membrane</keyword>
<feature type="transmembrane region" description="Helical" evidence="1">
    <location>
        <begin position="6"/>
        <end position="25"/>
    </location>
</feature>
<dbReference type="Proteomes" id="UP001139700">
    <property type="component" value="Unassembled WGS sequence"/>
</dbReference>
<gene>
    <name evidence="3" type="ORF">LXM24_08585</name>
</gene>
<dbReference type="EMBL" id="JAJTTA010000002">
    <property type="protein sequence ID" value="MCF0040136.1"/>
    <property type="molecule type" value="Genomic_DNA"/>
</dbReference>
<protein>
    <submittedName>
        <fullName evidence="3">BatA domain-containing protein</fullName>
    </submittedName>
</protein>
<feature type="transmembrane region" description="Helical" evidence="1">
    <location>
        <begin position="59"/>
        <end position="78"/>
    </location>
</feature>
<keyword evidence="1" id="KW-1133">Transmembrane helix</keyword>
<name>A0A9X1P850_9BACT</name>
<dbReference type="PANTHER" id="PTHR37464">
    <property type="entry name" value="BLL2463 PROTEIN"/>
    <property type="match status" value="1"/>
</dbReference>
<dbReference type="Pfam" id="PF07584">
    <property type="entry name" value="BatA"/>
    <property type="match status" value="1"/>
</dbReference>
<reference evidence="3" key="1">
    <citation type="submission" date="2021-12" db="EMBL/GenBank/DDBJ databases">
        <title>Novel species in genus Dyadobacter.</title>
        <authorList>
            <person name="Ma C."/>
        </authorList>
    </citation>
    <scope>NUCLEOTIDE SEQUENCE</scope>
    <source>
        <strain evidence="3">CY399</strain>
    </source>
</reference>
<proteinExistence type="predicted"/>
<accession>A0A9X1P850</accession>
<evidence type="ECO:0000313" key="4">
    <source>
        <dbReference type="Proteomes" id="UP001139700"/>
    </source>
</evidence>
<evidence type="ECO:0000313" key="3">
    <source>
        <dbReference type="EMBL" id="MCF0040136.1"/>
    </source>
</evidence>
<dbReference type="NCBIfam" id="TIGR02226">
    <property type="entry name" value="two_anch"/>
    <property type="match status" value="1"/>
</dbReference>
<dbReference type="InterPro" id="IPR024163">
    <property type="entry name" value="Aerotolerance_reg_N"/>
</dbReference>
<feature type="domain" description="Aerotolerance regulator N-terminal" evidence="2">
    <location>
        <begin position="1"/>
        <end position="76"/>
    </location>
</feature>
<keyword evidence="4" id="KW-1185">Reference proteome</keyword>